<dbReference type="InterPro" id="IPR024787">
    <property type="entry name" value="EcsC"/>
</dbReference>
<dbReference type="OrthoDB" id="2737310at2"/>
<dbReference type="Pfam" id="PF12787">
    <property type="entry name" value="EcsC"/>
    <property type="match status" value="1"/>
</dbReference>
<dbReference type="AlphaFoldDB" id="A0A4Y9FXL9"/>
<accession>A0A4Y9FXL9</accession>
<proteinExistence type="predicted"/>
<dbReference type="Proteomes" id="UP000298358">
    <property type="component" value="Unassembled WGS sequence"/>
</dbReference>
<gene>
    <name evidence="2" type="ORF">E4U02_06585</name>
</gene>
<dbReference type="PANTHER" id="PTHR41260:SF1">
    <property type="entry name" value="PROTEIN ECSC"/>
    <property type="match status" value="1"/>
</dbReference>
<name>A0A4Y9FXL9_9MICO</name>
<evidence type="ECO:0000313" key="2">
    <source>
        <dbReference type="EMBL" id="TFU33291.1"/>
    </source>
</evidence>
<feature type="region of interest" description="Disordered" evidence="1">
    <location>
        <begin position="334"/>
        <end position="355"/>
    </location>
</feature>
<dbReference type="EMBL" id="SPQB01000011">
    <property type="protein sequence ID" value="TFU33291.1"/>
    <property type="molecule type" value="Genomic_DNA"/>
</dbReference>
<evidence type="ECO:0000313" key="3">
    <source>
        <dbReference type="Proteomes" id="UP000298358"/>
    </source>
</evidence>
<comment type="caution">
    <text evidence="2">The sequence shown here is derived from an EMBL/GenBank/DDBJ whole genome shotgun (WGS) entry which is preliminary data.</text>
</comment>
<sequence>MGERVAAGAKAVGAKTDAFLERHPNVNGVADKGRKALAAGAGGVRKGAAKAAELVPEKVADWGPHAIASMQKTGARLARVGLSPAWILKKHRKRGHDVSELFHLRRLDLKQIDTVRGVGASWYYPAAAAMSGVGAGILVTGSQAVVTVGAGAAAAPGIGVIAGAMAGDAAFLLGVSSRAVGHVALQYGYDPEDPAEKLFILSVINLGTAASTSSKMAALGDLSKLTQNLMRGRSWEVLLNESLVARVVHKLAPSFGGRLYKQGLGKIVPAIGILIGGTMNWAALEGIVDAADLAYRRRFLIEKYPHLADDAPIDLVPVEGEDLVEDEVISVVDAIERASEEDDEPGEPPRDDSDD</sequence>
<organism evidence="2 3">
    <name type="scientific">Microbacterium paludicola</name>
    <dbReference type="NCBI Taxonomy" id="300019"/>
    <lineage>
        <taxon>Bacteria</taxon>
        <taxon>Bacillati</taxon>
        <taxon>Actinomycetota</taxon>
        <taxon>Actinomycetes</taxon>
        <taxon>Micrococcales</taxon>
        <taxon>Microbacteriaceae</taxon>
        <taxon>Microbacterium</taxon>
    </lineage>
</organism>
<keyword evidence="3" id="KW-1185">Reference proteome</keyword>
<dbReference type="PANTHER" id="PTHR41260">
    <property type="entry name" value="PROTEIN ECSC"/>
    <property type="match status" value="1"/>
</dbReference>
<evidence type="ECO:0000256" key="1">
    <source>
        <dbReference type="SAM" id="MobiDB-lite"/>
    </source>
</evidence>
<reference evidence="2 3" key="1">
    <citation type="submission" date="2019-03" db="EMBL/GenBank/DDBJ databases">
        <title>Diversity of the mouse oral microbiome.</title>
        <authorList>
            <person name="Joseph S."/>
            <person name="Aduse-Opoku J."/>
            <person name="Curtis M."/>
            <person name="Wade W."/>
            <person name="Hashim A."/>
        </authorList>
    </citation>
    <scope>NUCLEOTIDE SEQUENCE [LARGE SCALE GENOMIC DNA]</scope>
    <source>
        <strain evidence="2 3">P1012</strain>
    </source>
</reference>
<protein>
    <submittedName>
        <fullName evidence="2">Serine/arginine repetitive matrix protein 2</fullName>
    </submittedName>
</protein>